<feature type="domain" description="Protein kinase" evidence="23">
    <location>
        <begin position="743"/>
        <end position="1017"/>
    </location>
</feature>
<evidence type="ECO:0000256" key="13">
    <source>
        <dbReference type="ARBA" id="ARBA00022840"/>
    </source>
</evidence>
<dbReference type="GO" id="GO:0006952">
    <property type="term" value="P:defense response"/>
    <property type="evidence" value="ECO:0007669"/>
    <property type="project" value="UniProtKB-ARBA"/>
</dbReference>
<dbReference type="PROSITE" id="PS00107">
    <property type="entry name" value="PROTEIN_KINASE_ATP"/>
    <property type="match status" value="1"/>
</dbReference>
<dbReference type="EMBL" id="OU503036">
    <property type="protein sequence ID" value="CAI9753839.1"/>
    <property type="molecule type" value="Genomic_DNA"/>
</dbReference>
<feature type="binding site" evidence="20">
    <location>
        <position position="772"/>
    </location>
    <ligand>
        <name>ATP</name>
        <dbReference type="ChEBI" id="CHEBI:30616"/>
    </ligand>
</feature>
<dbReference type="GO" id="GO:0016020">
    <property type="term" value="C:membrane"/>
    <property type="evidence" value="ECO:0007669"/>
    <property type="project" value="UniProtKB-SubCell"/>
</dbReference>
<evidence type="ECO:0000256" key="3">
    <source>
        <dbReference type="ARBA" id="ARBA00012513"/>
    </source>
</evidence>
<keyword evidence="25" id="KW-1185">Reference proteome</keyword>
<keyword evidence="17" id="KW-0325">Glycoprotein</keyword>
<dbReference type="Proteomes" id="UP000834106">
    <property type="component" value="Chromosome 1"/>
</dbReference>
<dbReference type="EC" id="2.7.11.1" evidence="3"/>
<protein>
    <recommendedName>
        <fullName evidence="3">non-specific serine/threonine protein kinase</fullName>
        <ecNumber evidence="3">2.7.11.1</ecNumber>
    </recommendedName>
</protein>
<dbReference type="InterPro" id="IPR032675">
    <property type="entry name" value="LRR_dom_sf"/>
</dbReference>
<organism evidence="24 25">
    <name type="scientific">Fraxinus pennsylvanica</name>
    <dbReference type="NCBI Taxonomy" id="56036"/>
    <lineage>
        <taxon>Eukaryota</taxon>
        <taxon>Viridiplantae</taxon>
        <taxon>Streptophyta</taxon>
        <taxon>Embryophyta</taxon>
        <taxon>Tracheophyta</taxon>
        <taxon>Spermatophyta</taxon>
        <taxon>Magnoliopsida</taxon>
        <taxon>eudicotyledons</taxon>
        <taxon>Gunneridae</taxon>
        <taxon>Pentapetalae</taxon>
        <taxon>asterids</taxon>
        <taxon>lamiids</taxon>
        <taxon>Lamiales</taxon>
        <taxon>Oleaceae</taxon>
        <taxon>Oleeae</taxon>
        <taxon>Fraxinus</taxon>
    </lineage>
</organism>
<evidence type="ECO:0000256" key="4">
    <source>
        <dbReference type="ARBA" id="ARBA00022527"/>
    </source>
</evidence>
<feature type="signal peptide" evidence="22">
    <location>
        <begin position="1"/>
        <end position="28"/>
    </location>
</feature>
<dbReference type="FunFam" id="1.10.510.10:FF:000309">
    <property type="entry name" value="Leucine-rich repeat receptor-like protein kinase"/>
    <property type="match status" value="1"/>
</dbReference>
<evidence type="ECO:0000256" key="1">
    <source>
        <dbReference type="ARBA" id="ARBA00004479"/>
    </source>
</evidence>
<evidence type="ECO:0000259" key="23">
    <source>
        <dbReference type="SMART" id="SM00220"/>
    </source>
</evidence>
<evidence type="ECO:0000256" key="17">
    <source>
        <dbReference type="ARBA" id="ARBA00023180"/>
    </source>
</evidence>
<keyword evidence="11 20" id="KW-0547">Nucleotide-binding</keyword>
<keyword evidence="8 21" id="KW-0812">Transmembrane</keyword>
<comment type="subcellular location">
    <subcellularLocation>
        <location evidence="1">Membrane</location>
        <topology evidence="1">Single-pass type I membrane protein</topology>
    </subcellularLocation>
</comment>
<name>A0AAD1YM11_9LAMI</name>
<evidence type="ECO:0000256" key="8">
    <source>
        <dbReference type="ARBA" id="ARBA00022692"/>
    </source>
</evidence>
<dbReference type="GO" id="GO:0004674">
    <property type="term" value="F:protein serine/threonine kinase activity"/>
    <property type="evidence" value="ECO:0007669"/>
    <property type="project" value="UniProtKB-KW"/>
</dbReference>
<keyword evidence="4" id="KW-0723">Serine/threonine-protein kinase</keyword>
<dbReference type="InterPro" id="IPR003591">
    <property type="entry name" value="Leu-rich_rpt_typical-subtyp"/>
</dbReference>
<comment type="similarity">
    <text evidence="2">Belongs to the protein kinase superfamily. Ser/Thr protein kinase family.</text>
</comment>
<dbReference type="Pfam" id="PF00560">
    <property type="entry name" value="LRR_1"/>
    <property type="match status" value="5"/>
</dbReference>
<evidence type="ECO:0000256" key="16">
    <source>
        <dbReference type="ARBA" id="ARBA00023170"/>
    </source>
</evidence>
<keyword evidence="5" id="KW-0597">Phosphoprotein</keyword>
<dbReference type="Pfam" id="PF13855">
    <property type="entry name" value="LRR_8"/>
    <property type="match status" value="3"/>
</dbReference>
<dbReference type="FunFam" id="3.30.200.20:FF:000309">
    <property type="entry name" value="Leucine-rich repeat receptor protein kinase MSP1"/>
    <property type="match status" value="1"/>
</dbReference>
<keyword evidence="12" id="KW-0418">Kinase</keyword>
<dbReference type="FunFam" id="3.80.10.10:FF:000095">
    <property type="entry name" value="LRR receptor-like serine/threonine-protein kinase GSO1"/>
    <property type="match status" value="1"/>
</dbReference>
<evidence type="ECO:0000256" key="19">
    <source>
        <dbReference type="ARBA" id="ARBA00048679"/>
    </source>
</evidence>
<keyword evidence="6" id="KW-0433">Leucine-rich repeat</keyword>
<evidence type="ECO:0000256" key="18">
    <source>
        <dbReference type="ARBA" id="ARBA00047899"/>
    </source>
</evidence>
<dbReference type="PANTHER" id="PTHR45974:SF8">
    <property type="entry name" value="PROTEIN KINASE DOMAIN-CONTAINING PROTEIN"/>
    <property type="match status" value="1"/>
</dbReference>
<proteinExistence type="inferred from homology"/>
<dbReference type="SUPFAM" id="SSF52058">
    <property type="entry name" value="L domain-like"/>
    <property type="match status" value="1"/>
</dbReference>
<keyword evidence="14 21" id="KW-1133">Transmembrane helix</keyword>
<dbReference type="InterPro" id="IPR011009">
    <property type="entry name" value="Kinase-like_dom_sf"/>
</dbReference>
<sequence>MSEEEADKFFRFALFNLLILITGKLAVGDSLETDRQVLLQLRSLLLKQNPVNRGRYTKWNPRDDSPCDWPGIMCDNLVNRVTRVDLSGCNMSGNISSNFSALTQLSYLDLSQNTIGRIIPEDLGRCVNLKFLNLSHNIITGEFNLTGLSSLEILDLSLNRIIGHIELAIPQNCQNLKVVNISSNNLTGEVGSIFEKCWNLKYLDLSTNNLAGDIWRGSDRLEEFSVAHNNFSGKVPSGIFTRNCSLRSFDLSENHFFGEFPAEISSCNDLEVLTLRENNFTGLIPKEIGSLSSLVALYLGNNNFTREIPESFTNLSNLVFLDLSRNNFGGDIQDIFGRLVQVKFLLLHMNSYTGGLYTSRILQLPNITRLDLSFNNFSGPLPVEISRMTSEIPAELGNCSSLLWLNLANNQLSGKIPPELTNIGKNVTPTFLKNRQNDRITAGSGECLTMMRWIPADYPPFSFVYKLLTKKKCRSLWDQILKGYGLFSVCLPGSNIRTLQISGYVQLSGNQLSGEVPLEIGNMLNFSMVNLACNQLYGKFPPEIGRLPLIVLNVSQNNFSGEIPWQIGNLKCLQNLDLSYNNFSGSFPISLNNLNDLSKFNVSYNRYVSGAIPTTGQLSTFEKWSFLGDPLLRLPSFINNTTNDNSGNKNGKAKRTTKLGATLVVLVLILAFLVCGLMSLIVCILVKSPIDTPGYLLKDLKAQLEFALSSGASSPWLSGTVKVIRLDRTTFTHDDILKATWSFSEDRIIGRGGSGTVYRGVLPDGRQVAVKKLQREGLEGEREFRAEMEVLSGNGLGWPHPNLVKLYGWCLDGSEKLLVYEYMEGGSLEDLITDRIHLNWRRRIDVAVDVARALVYLHHECFPSIVHRDVKASNVLLDKTGKACVTDFGLARVVDAGGSHVSTMVAGTIGYVAPEYGQTWQATTKGDVYSYGVLTMELATGRRAVDGGEECLVEWGKRVMGDGRQGFASNVIPGALLVSGLAEGAKYMCELLRIGILCTAESPHSRPNMKEVLAVLIRISGSQMDCSSEKCQ</sequence>
<comment type="catalytic activity">
    <reaction evidence="19">
        <text>L-seryl-[protein] + ATP = O-phospho-L-seryl-[protein] + ADP + H(+)</text>
        <dbReference type="Rhea" id="RHEA:17989"/>
        <dbReference type="Rhea" id="RHEA-COMP:9863"/>
        <dbReference type="Rhea" id="RHEA-COMP:11604"/>
        <dbReference type="ChEBI" id="CHEBI:15378"/>
        <dbReference type="ChEBI" id="CHEBI:29999"/>
        <dbReference type="ChEBI" id="CHEBI:30616"/>
        <dbReference type="ChEBI" id="CHEBI:83421"/>
        <dbReference type="ChEBI" id="CHEBI:456216"/>
        <dbReference type="EC" id="2.7.11.1"/>
    </reaction>
</comment>
<dbReference type="GO" id="GO:0005524">
    <property type="term" value="F:ATP binding"/>
    <property type="evidence" value="ECO:0007669"/>
    <property type="project" value="UniProtKB-UniRule"/>
</dbReference>
<dbReference type="Gene3D" id="3.30.200.20">
    <property type="entry name" value="Phosphorylase Kinase, domain 1"/>
    <property type="match status" value="1"/>
</dbReference>
<evidence type="ECO:0000313" key="25">
    <source>
        <dbReference type="Proteomes" id="UP000834106"/>
    </source>
</evidence>
<keyword evidence="15 21" id="KW-0472">Membrane</keyword>
<evidence type="ECO:0000256" key="7">
    <source>
        <dbReference type="ARBA" id="ARBA00022679"/>
    </source>
</evidence>
<dbReference type="FunFam" id="3.80.10.10:FF:000041">
    <property type="entry name" value="LRR receptor-like serine/threonine-protein kinase ERECTA"/>
    <property type="match status" value="1"/>
</dbReference>
<dbReference type="InterPro" id="IPR001611">
    <property type="entry name" value="Leu-rich_rpt"/>
</dbReference>
<evidence type="ECO:0000256" key="14">
    <source>
        <dbReference type="ARBA" id="ARBA00022989"/>
    </source>
</evidence>
<gene>
    <name evidence="24" type="ORF">FPE_LOCUS1270</name>
</gene>
<keyword evidence="16" id="KW-0675">Receptor</keyword>
<evidence type="ECO:0000256" key="5">
    <source>
        <dbReference type="ARBA" id="ARBA00022553"/>
    </source>
</evidence>
<evidence type="ECO:0000313" key="24">
    <source>
        <dbReference type="EMBL" id="CAI9753839.1"/>
    </source>
</evidence>
<keyword evidence="7" id="KW-0808">Transferase</keyword>
<comment type="catalytic activity">
    <reaction evidence="18">
        <text>L-threonyl-[protein] + ATP = O-phospho-L-threonyl-[protein] + ADP + H(+)</text>
        <dbReference type="Rhea" id="RHEA:46608"/>
        <dbReference type="Rhea" id="RHEA-COMP:11060"/>
        <dbReference type="Rhea" id="RHEA-COMP:11605"/>
        <dbReference type="ChEBI" id="CHEBI:15378"/>
        <dbReference type="ChEBI" id="CHEBI:30013"/>
        <dbReference type="ChEBI" id="CHEBI:30616"/>
        <dbReference type="ChEBI" id="CHEBI:61977"/>
        <dbReference type="ChEBI" id="CHEBI:456216"/>
        <dbReference type="EC" id="2.7.11.1"/>
    </reaction>
</comment>
<evidence type="ECO:0000256" key="22">
    <source>
        <dbReference type="SAM" id="SignalP"/>
    </source>
</evidence>
<dbReference type="Pfam" id="PF08263">
    <property type="entry name" value="LRRNT_2"/>
    <property type="match status" value="1"/>
</dbReference>
<dbReference type="Gene3D" id="1.10.510.10">
    <property type="entry name" value="Transferase(Phosphotransferase) domain 1"/>
    <property type="match status" value="1"/>
</dbReference>
<dbReference type="PROSITE" id="PS00108">
    <property type="entry name" value="PROTEIN_KINASE_ST"/>
    <property type="match status" value="1"/>
</dbReference>
<dbReference type="InterPro" id="IPR017441">
    <property type="entry name" value="Protein_kinase_ATP_BS"/>
</dbReference>
<dbReference type="PANTHER" id="PTHR45974">
    <property type="entry name" value="RECEPTOR-LIKE PROTEIN 55"/>
    <property type="match status" value="1"/>
</dbReference>
<dbReference type="CDD" id="cd14066">
    <property type="entry name" value="STKc_IRAK"/>
    <property type="match status" value="1"/>
</dbReference>
<evidence type="ECO:0000256" key="11">
    <source>
        <dbReference type="ARBA" id="ARBA00022741"/>
    </source>
</evidence>
<dbReference type="Pfam" id="PF00069">
    <property type="entry name" value="Pkinase"/>
    <property type="match status" value="1"/>
</dbReference>
<keyword evidence="13 20" id="KW-0067">ATP-binding</keyword>
<dbReference type="GO" id="GO:0051707">
    <property type="term" value="P:response to other organism"/>
    <property type="evidence" value="ECO:0007669"/>
    <property type="project" value="UniProtKB-ARBA"/>
</dbReference>
<dbReference type="InterPro" id="IPR013210">
    <property type="entry name" value="LRR_N_plant-typ"/>
</dbReference>
<evidence type="ECO:0000256" key="6">
    <source>
        <dbReference type="ARBA" id="ARBA00022614"/>
    </source>
</evidence>
<dbReference type="SMART" id="SM00220">
    <property type="entry name" value="S_TKc"/>
    <property type="match status" value="1"/>
</dbReference>
<evidence type="ECO:0000256" key="15">
    <source>
        <dbReference type="ARBA" id="ARBA00023136"/>
    </source>
</evidence>
<dbReference type="SUPFAM" id="SSF56112">
    <property type="entry name" value="Protein kinase-like (PK-like)"/>
    <property type="match status" value="1"/>
</dbReference>
<evidence type="ECO:0000256" key="10">
    <source>
        <dbReference type="ARBA" id="ARBA00022737"/>
    </source>
</evidence>
<dbReference type="AlphaFoldDB" id="A0AAD1YM11"/>
<dbReference type="InterPro" id="IPR000719">
    <property type="entry name" value="Prot_kinase_dom"/>
</dbReference>
<accession>A0AAD1YM11</accession>
<keyword evidence="9 22" id="KW-0732">Signal</keyword>
<dbReference type="SMART" id="SM00369">
    <property type="entry name" value="LRR_TYP"/>
    <property type="match status" value="5"/>
</dbReference>
<feature type="chain" id="PRO_5042130750" description="non-specific serine/threonine protein kinase" evidence="22">
    <location>
        <begin position="29"/>
        <end position="1032"/>
    </location>
</feature>
<evidence type="ECO:0000256" key="20">
    <source>
        <dbReference type="PROSITE-ProRule" id="PRU10141"/>
    </source>
</evidence>
<dbReference type="InterPro" id="IPR008271">
    <property type="entry name" value="Ser/Thr_kinase_AS"/>
</dbReference>
<feature type="transmembrane region" description="Helical" evidence="21">
    <location>
        <begin position="659"/>
        <end position="686"/>
    </location>
</feature>
<keyword evidence="10" id="KW-0677">Repeat</keyword>
<evidence type="ECO:0000256" key="12">
    <source>
        <dbReference type="ARBA" id="ARBA00022777"/>
    </source>
</evidence>
<reference evidence="24" key="1">
    <citation type="submission" date="2023-05" db="EMBL/GenBank/DDBJ databases">
        <authorList>
            <person name="Huff M."/>
        </authorList>
    </citation>
    <scope>NUCLEOTIDE SEQUENCE</scope>
</reference>
<dbReference type="Gene3D" id="3.80.10.10">
    <property type="entry name" value="Ribonuclease Inhibitor"/>
    <property type="match status" value="3"/>
</dbReference>
<evidence type="ECO:0000256" key="21">
    <source>
        <dbReference type="SAM" id="Phobius"/>
    </source>
</evidence>
<evidence type="ECO:0000256" key="2">
    <source>
        <dbReference type="ARBA" id="ARBA00008684"/>
    </source>
</evidence>
<evidence type="ECO:0000256" key="9">
    <source>
        <dbReference type="ARBA" id="ARBA00022729"/>
    </source>
</evidence>